<name>A0ABQ4SLU7_9HYPH</name>
<accession>A0ABQ4SLU7</accession>
<gene>
    <name evidence="1" type="ORF">GMJLKIPL_6157</name>
</gene>
<evidence type="ECO:0000313" key="2">
    <source>
        <dbReference type="Proteomes" id="UP001055153"/>
    </source>
</evidence>
<organism evidence="1 2">
    <name type="scientific">Methylobacterium isbiliense</name>
    <dbReference type="NCBI Taxonomy" id="315478"/>
    <lineage>
        <taxon>Bacteria</taxon>
        <taxon>Pseudomonadati</taxon>
        <taxon>Pseudomonadota</taxon>
        <taxon>Alphaproteobacteria</taxon>
        <taxon>Hyphomicrobiales</taxon>
        <taxon>Methylobacteriaceae</taxon>
        <taxon>Methylobacterium</taxon>
    </lineage>
</organism>
<reference evidence="1" key="1">
    <citation type="journal article" date="2021" name="Front. Microbiol.">
        <title>Comprehensive Comparative Genomics and Phenotyping of Methylobacterium Species.</title>
        <authorList>
            <person name="Alessa O."/>
            <person name="Ogura Y."/>
            <person name="Fujitani Y."/>
            <person name="Takami H."/>
            <person name="Hayashi T."/>
            <person name="Sahin N."/>
            <person name="Tani A."/>
        </authorList>
    </citation>
    <scope>NUCLEOTIDE SEQUENCE</scope>
    <source>
        <strain evidence="1">DSM 17168</strain>
    </source>
</reference>
<protein>
    <submittedName>
        <fullName evidence="1">Uncharacterized protein</fullName>
    </submittedName>
</protein>
<evidence type="ECO:0000313" key="1">
    <source>
        <dbReference type="EMBL" id="GJE04196.1"/>
    </source>
</evidence>
<dbReference type="Proteomes" id="UP001055153">
    <property type="component" value="Unassembled WGS sequence"/>
</dbReference>
<sequence length="29" mass="3256">MNAVPKVPRRPCNGLTLLLNLSEHEVLLQ</sequence>
<dbReference type="EMBL" id="BPQQ01000106">
    <property type="protein sequence ID" value="GJE04196.1"/>
    <property type="molecule type" value="Genomic_DNA"/>
</dbReference>
<comment type="caution">
    <text evidence="1">The sequence shown here is derived from an EMBL/GenBank/DDBJ whole genome shotgun (WGS) entry which is preliminary data.</text>
</comment>
<proteinExistence type="predicted"/>
<keyword evidence="2" id="KW-1185">Reference proteome</keyword>
<reference evidence="1" key="2">
    <citation type="submission" date="2021-08" db="EMBL/GenBank/DDBJ databases">
        <authorList>
            <person name="Tani A."/>
            <person name="Ola A."/>
            <person name="Ogura Y."/>
            <person name="Katsura K."/>
            <person name="Hayashi T."/>
        </authorList>
    </citation>
    <scope>NUCLEOTIDE SEQUENCE</scope>
    <source>
        <strain evidence="1">DSM 17168</strain>
    </source>
</reference>